<dbReference type="PANTHER" id="PTHR24024">
    <property type="entry name" value="PULMONARY SURFACTANT-ASSOCIATED PROTEIN A"/>
    <property type="match status" value="1"/>
</dbReference>
<evidence type="ECO:0000256" key="1">
    <source>
        <dbReference type="SAM" id="SignalP"/>
    </source>
</evidence>
<evidence type="ECO:0000313" key="2">
    <source>
        <dbReference type="EMBL" id="OWF55949.1"/>
    </source>
</evidence>
<reference evidence="2 3" key="1">
    <citation type="journal article" date="2017" name="Nat. Ecol. Evol.">
        <title>Scallop genome provides insights into evolution of bilaterian karyotype and development.</title>
        <authorList>
            <person name="Wang S."/>
            <person name="Zhang J."/>
            <person name="Jiao W."/>
            <person name="Li J."/>
            <person name="Xun X."/>
            <person name="Sun Y."/>
            <person name="Guo X."/>
            <person name="Huan P."/>
            <person name="Dong B."/>
            <person name="Zhang L."/>
            <person name="Hu X."/>
            <person name="Sun X."/>
            <person name="Wang J."/>
            <person name="Zhao C."/>
            <person name="Wang Y."/>
            <person name="Wang D."/>
            <person name="Huang X."/>
            <person name="Wang R."/>
            <person name="Lv J."/>
            <person name="Li Y."/>
            <person name="Zhang Z."/>
            <person name="Liu B."/>
            <person name="Lu W."/>
            <person name="Hui Y."/>
            <person name="Liang J."/>
            <person name="Zhou Z."/>
            <person name="Hou R."/>
            <person name="Li X."/>
            <person name="Liu Y."/>
            <person name="Li H."/>
            <person name="Ning X."/>
            <person name="Lin Y."/>
            <person name="Zhao L."/>
            <person name="Xing Q."/>
            <person name="Dou J."/>
            <person name="Li Y."/>
            <person name="Mao J."/>
            <person name="Guo H."/>
            <person name="Dou H."/>
            <person name="Li T."/>
            <person name="Mu C."/>
            <person name="Jiang W."/>
            <person name="Fu Q."/>
            <person name="Fu X."/>
            <person name="Miao Y."/>
            <person name="Liu J."/>
            <person name="Yu Q."/>
            <person name="Li R."/>
            <person name="Liao H."/>
            <person name="Li X."/>
            <person name="Kong Y."/>
            <person name="Jiang Z."/>
            <person name="Chourrout D."/>
            <person name="Li R."/>
            <person name="Bao Z."/>
        </authorList>
    </citation>
    <scope>NUCLEOTIDE SEQUENCE [LARGE SCALE GENOMIC DNA]</scope>
    <source>
        <strain evidence="2 3">PY_sf001</strain>
    </source>
</reference>
<sequence length="255" mass="27376">MTGIVQCFVVGLSLCMTTQATDKRILLSDPTYVAQELNRLQSELQDVKVHVGVLQQTVNKQQSVITELSNKGVQGTVYTRWGRPDCPAGNHTELVYSGYVGGSFYTSPGAAANAVCLPNNPTFGDHQLSDSGVSTAFIYGAEFEEYAMFGLPHQDEDVACAVCRHSDHSTVTMIPARTSCYPGWTEAYGGLLAAGHPTHPAATEYICIDGQPTSISGGNKNDNGKLFYAVSTKCGSLQCPPYDNDQIVSCVVCMK</sequence>
<protein>
    <recommendedName>
        <fullName evidence="4">Short-chain collagen C4</fullName>
    </recommendedName>
</protein>
<comment type="caution">
    <text evidence="2">The sequence shown here is derived from an EMBL/GenBank/DDBJ whole genome shotgun (WGS) entry which is preliminary data.</text>
</comment>
<proteinExistence type="predicted"/>
<dbReference type="EMBL" id="NEDP02000428">
    <property type="protein sequence ID" value="OWF55949.1"/>
    <property type="molecule type" value="Genomic_DNA"/>
</dbReference>
<dbReference type="PANTHER" id="PTHR24024:SF18">
    <property type="entry name" value="SHORT-CHAIN COLLAGEN C4-LIKE"/>
    <property type="match status" value="1"/>
</dbReference>
<dbReference type="AlphaFoldDB" id="A0A210R4L2"/>
<dbReference type="InterPro" id="IPR051077">
    <property type="entry name" value="Ca-dependent_lectin"/>
</dbReference>
<accession>A0A210R4L2</accession>
<organism evidence="2 3">
    <name type="scientific">Mizuhopecten yessoensis</name>
    <name type="common">Japanese scallop</name>
    <name type="synonym">Patinopecten yessoensis</name>
    <dbReference type="NCBI Taxonomy" id="6573"/>
    <lineage>
        <taxon>Eukaryota</taxon>
        <taxon>Metazoa</taxon>
        <taxon>Spiralia</taxon>
        <taxon>Lophotrochozoa</taxon>
        <taxon>Mollusca</taxon>
        <taxon>Bivalvia</taxon>
        <taxon>Autobranchia</taxon>
        <taxon>Pteriomorphia</taxon>
        <taxon>Pectinida</taxon>
        <taxon>Pectinoidea</taxon>
        <taxon>Pectinidae</taxon>
        <taxon>Mizuhopecten</taxon>
    </lineage>
</organism>
<gene>
    <name evidence="2" type="ORF">KP79_PYT22130</name>
</gene>
<dbReference type="Proteomes" id="UP000242188">
    <property type="component" value="Unassembled WGS sequence"/>
</dbReference>
<evidence type="ECO:0008006" key="4">
    <source>
        <dbReference type="Google" id="ProtNLM"/>
    </source>
</evidence>
<feature type="signal peptide" evidence="1">
    <location>
        <begin position="1"/>
        <end position="20"/>
    </location>
</feature>
<dbReference type="GO" id="GO:0005615">
    <property type="term" value="C:extracellular space"/>
    <property type="evidence" value="ECO:0007669"/>
    <property type="project" value="TreeGrafter"/>
</dbReference>
<dbReference type="OrthoDB" id="6117306at2759"/>
<name>A0A210R4L2_MIZYE</name>
<keyword evidence="3" id="KW-1185">Reference proteome</keyword>
<keyword evidence="1" id="KW-0732">Signal</keyword>
<evidence type="ECO:0000313" key="3">
    <source>
        <dbReference type="Proteomes" id="UP000242188"/>
    </source>
</evidence>
<feature type="chain" id="PRO_5013097943" description="Short-chain collagen C4" evidence="1">
    <location>
        <begin position="21"/>
        <end position="255"/>
    </location>
</feature>